<name>A0A8K0KIF4_LADFU</name>
<dbReference type="SUPFAM" id="SSF50494">
    <property type="entry name" value="Trypsin-like serine proteases"/>
    <property type="match status" value="1"/>
</dbReference>
<dbReference type="PANTHER" id="PTHR24260:SF147">
    <property type="entry name" value="EG:BACR7A4.3 PROTEIN-RELATED"/>
    <property type="match status" value="1"/>
</dbReference>
<accession>A0A8K0KIF4</accession>
<evidence type="ECO:0000256" key="2">
    <source>
        <dbReference type="ARBA" id="ARBA00024195"/>
    </source>
</evidence>
<dbReference type="PANTHER" id="PTHR24260">
    <property type="match status" value="1"/>
</dbReference>
<dbReference type="InterPro" id="IPR033116">
    <property type="entry name" value="TRYPSIN_SER"/>
</dbReference>
<evidence type="ECO:0000259" key="4">
    <source>
        <dbReference type="PROSITE" id="PS50240"/>
    </source>
</evidence>
<dbReference type="InterPro" id="IPR051333">
    <property type="entry name" value="CLIP_Serine_Protease"/>
</dbReference>
<dbReference type="PROSITE" id="PS50240">
    <property type="entry name" value="TRYPSIN_DOM"/>
    <property type="match status" value="1"/>
</dbReference>
<dbReference type="PROSITE" id="PS00135">
    <property type="entry name" value="TRYPSIN_SER"/>
    <property type="match status" value="1"/>
</dbReference>
<dbReference type="AlphaFoldDB" id="A0A8K0KIF4"/>
<dbReference type="Proteomes" id="UP000792457">
    <property type="component" value="Unassembled WGS sequence"/>
</dbReference>
<dbReference type="GO" id="GO:0004252">
    <property type="term" value="F:serine-type endopeptidase activity"/>
    <property type="evidence" value="ECO:0007669"/>
    <property type="project" value="InterPro"/>
</dbReference>
<dbReference type="PROSITE" id="PS00134">
    <property type="entry name" value="TRYPSIN_HIS"/>
    <property type="match status" value="1"/>
</dbReference>
<dbReference type="InterPro" id="IPR009003">
    <property type="entry name" value="Peptidase_S1_PA"/>
</dbReference>
<protein>
    <recommendedName>
        <fullName evidence="4">Peptidase S1 domain-containing protein</fullName>
    </recommendedName>
</protein>
<sequence length="305" mass="33234">MALWRDSHLRKVCPYSSPLRQFTINVRCQEYQTHCPISGYSSGIPYVAGGSPVGSKEFPHMAAIGYGDESDIKWHCGGTIISEKFVLTAAHCDNSPSIGPAKWVLLGAVALINTTATDGNNGQIHPIIRRIRHPEYKPPAKYNDIALFEIGPAVTPNPRSLSGEDDIRPACLSLNRNFTSSKAIATGWGRVGFADDGSSNLLKVTLNVFELSVCQDAYESEARTSLLRNGIVPTMLCAGVLEGKRDTCQGDSGGPLQIPLDGRRCIYEVWGVTSFGKVCAFPNSPSVYSKVLEYVPWIEDIVWPT</sequence>
<evidence type="ECO:0000256" key="1">
    <source>
        <dbReference type="ARBA" id="ARBA00023157"/>
    </source>
</evidence>
<dbReference type="Gene3D" id="2.40.10.10">
    <property type="entry name" value="Trypsin-like serine proteases"/>
    <property type="match status" value="1"/>
</dbReference>
<dbReference type="InterPro" id="IPR018114">
    <property type="entry name" value="TRYPSIN_HIS"/>
</dbReference>
<dbReference type="GO" id="GO:0006508">
    <property type="term" value="P:proteolysis"/>
    <property type="evidence" value="ECO:0007669"/>
    <property type="project" value="UniProtKB-KW"/>
</dbReference>
<dbReference type="EMBL" id="KZ308822">
    <property type="protein sequence ID" value="KAG8234521.1"/>
    <property type="molecule type" value="Genomic_DNA"/>
</dbReference>
<keyword evidence="6" id="KW-1185">Reference proteome</keyword>
<dbReference type="FunFam" id="2.40.10.10:FF:000002">
    <property type="entry name" value="Transmembrane protease serine"/>
    <property type="match status" value="1"/>
</dbReference>
<organism evidence="5 6">
    <name type="scientific">Ladona fulva</name>
    <name type="common">Scarce chaser dragonfly</name>
    <name type="synonym">Libellula fulva</name>
    <dbReference type="NCBI Taxonomy" id="123851"/>
    <lineage>
        <taxon>Eukaryota</taxon>
        <taxon>Metazoa</taxon>
        <taxon>Ecdysozoa</taxon>
        <taxon>Arthropoda</taxon>
        <taxon>Hexapoda</taxon>
        <taxon>Insecta</taxon>
        <taxon>Pterygota</taxon>
        <taxon>Palaeoptera</taxon>
        <taxon>Odonata</taxon>
        <taxon>Epiprocta</taxon>
        <taxon>Anisoptera</taxon>
        <taxon>Libelluloidea</taxon>
        <taxon>Libellulidae</taxon>
        <taxon>Ladona</taxon>
    </lineage>
</organism>
<evidence type="ECO:0000313" key="6">
    <source>
        <dbReference type="Proteomes" id="UP000792457"/>
    </source>
</evidence>
<gene>
    <name evidence="5" type="ORF">J437_LFUL011097</name>
</gene>
<feature type="domain" description="Peptidase S1" evidence="4">
    <location>
        <begin position="47"/>
        <end position="303"/>
    </location>
</feature>
<dbReference type="OrthoDB" id="6339452at2759"/>
<evidence type="ECO:0000313" key="5">
    <source>
        <dbReference type="EMBL" id="KAG8234521.1"/>
    </source>
</evidence>
<evidence type="ECO:0000256" key="3">
    <source>
        <dbReference type="RuleBase" id="RU363034"/>
    </source>
</evidence>
<dbReference type="PRINTS" id="PR00722">
    <property type="entry name" value="CHYMOTRYPSIN"/>
</dbReference>
<dbReference type="SMART" id="SM00020">
    <property type="entry name" value="Tryp_SPc"/>
    <property type="match status" value="1"/>
</dbReference>
<comment type="similarity">
    <text evidence="2">Belongs to the peptidase S1 family. CLIP subfamily.</text>
</comment>
<proteinExistence type="inferred from homology"/>
<dbReference type="Pfam" id="PF00089">
    <property type="entry name" value="Trypsin"/>
    <property type="match status" value="1"/>
</dbReference>
<reference evidence="5" key="2">
    <citation type="submission" date="2017-10" db="EMBL/GenBank/DDBJ databases">
        <title>Ladona fulva Genome sequencing and assembly.</title>
        <authorList>
            <person name="Murali S."/>
            <person name="Richards S."/>
            <person name="Bandaranaike D."/>
            <person name="Bellair M."/>
            <person name="Blankenburg K."/>
            <person name="Chao H."/>
            <person name="Dinh H."/>
            <person name="Doddapaneni H."/>
            <person name="Dugan-Rocha S."/>
            <person name="Elkadiri S."/>
            <person name="Gnanaolivu R."/>
            <person name="Hernandez B."/>
            <person name="Skinner E."/>
            <person name="Javaid M."/>
            <person name="Lee S."/>
            <person name="Li M."/>
            <person name="Ming W."/>
            <person name="Munidasa M."/>
            <person name="Muniz J."/>
            <person name="Nguyen L."/>
            <person name="Hughes D."/>
            <person name="Osuji N."/>
            <person name="Pu L.-L."/>
            <person name="Puazo M."/>
            <person name="Qu C."/>
            <person name="Quiroz J."/>
            <person name="Raj R."/>
            <person name="Weissenberger G."/>
            <person name="Xin Y."/>
            <person name="Zou X."/>
            <person name="Han Y."/>
            <person name="Worley K."/>
            <person name="Muzny D."/>
            <person name="Gibbs R."/>
        </authorList>
    </citation>
    <scope>NUCLEOTIDE SEQUENCE</scope>
    <source>
        <strain evidence="5">Sampled in the wild</strain>
    </source>
</reference>
<comment type="caution">
    <text evidence="5">The sequence shown here is derived from an EMBL/GenBank/DDBJ whole genome shotgun (WGS) entry which is preliminary data.</text>
</comment>
<reference evidence="5" key="1">
    <citation type="submission" date="2013-04" db="EMBL/GenBank/DDBJ databases">
        <authorList>
            <person name="Qu J."/>
            <person name="Murali S.C."/>
            <person name="Bandaranaike D."/>
            <person name="Bellair M."/>
            <person name="Blankenburg K."/>
            <person name="Chao H."/>
            <person name="Dinh H."/>
            <person name="Doddapaneni H."/>
            <person name="Downs B."/>
            <person name="Dugan-Rocha S."/>
            <person name="Elkadiri S."/>
            <person name="Gnanaolivu R.D."/>
            <person name="Hernandez B."/>
            <person name="Javaid M."/>
            <person name="Jayaseelan J.C."/>
            <person name="Lee S."/>
            <person name="Li M."/>
            <person name="Ming W."/>
            <person name="Munidasa M."/>
            <person name="Muniz J."/>
            <person name="Nguyen L."/>
            <person name="Ongeri F."/>
            <person name="Osuji N."/>
            <person name="Pu L.-L."/>
            <person name="Puazo M."/>
            <person name="Qu C."/>
            <person name="Quiroz J."/>
            <person name="Raj R."/>
            <person name="Weissenberger G."/>
            <person name="Xin Y."/>
            <person name="Zou X."/>
            <person name="Han Y."/>
            <person name="Richards S."/>
            <person name="Worley K."/>
            <person name="Muzny D."/>
            <person name="Gibbs R."/>
        </authorList>
    </citation>
    <scope>NUCLEOTIDE SEQUENCE</scope>
    <source>
        <strain evidence="5">Sampled in the wild</strain>
    </source>
</reference>
<dbReference type="InterPro" id="IPR001254">
    <property type="entry name" value="Trypsin_dom"/>
</dbReference>
<keyword evidence="3" id="KW-0720">Serine protease</keyword>
<dbReference type="InterPro" id="IPR001314">
    <property type="entry name" value="Peptidase_S1A"/>
</dbReference>
<dbReference type="InterPro" id="IPR043504">
    <property type="entry name" value="Peptidase_S1_PA_chymotrypsin"/>
</dbReference>
<keyword evidence="3" id="KW-0378">Hydrolase</keyword>
<keyword evidence="3" id="KW-0645">Protease</keyword>
<dbReference type="CDD" id="cd00190">
    <property type="entry name" value="Tryp_SPc"/>
    <property type="match status" value="1"/>
</dbReference>
<keyword evidence="1" id="KW-1015">Disulfide bond</keyword>